<protein>
    <submittedName>
        <fullName evidence="1">Uncharacterized protein</fullName>
    </submittedName>
</protein>
<organism evidence="1">
    <name type="scientific">Rhizophagus irregularis (strain DAOM 181602 / DAOM 197198 / MUCL 43194)</name>
    <name type="common">Arbuscular mycorrhizal fungus</name>
    <name type="synonym">Glomus intraradices</name>
    <dbReference type="NCBI Taxonomy" id="747089"/>
    <lineage>
        <taxon>Eukaryota</taxon>
        <taxon>Fungi</taxon>
        <taxon>Fungi incertae sedis</taxon>
        <taxon>Mucoromycota</taxon>
        <taxon>Glomeromycotina</taxon>
        <taxon>Glomeromycetes</taxon>
        <taxon>Glomerales</taxon>
        <taxon>Glomeraceae</taxon>
        <taxon>Rhizophagus</taxon>
    </lineage>
</organism>
<proteinExistence type="predicted"/>
<dbReference type="AlphaFoldDB" id="U9SUZ8"/>
<name>U9SUZ8_RHIID</name>
<reference evidence="1" key="1">
    <citation type="submission" date="2013-07" db="EMBL/GenBank/DDBJ databases">
        <title>The genome of an arbuscular mycorrhizal fungus provides insights into the evolution of the oldest plant symbiosis.</title>
        <authorList>
            <consortium name="DOE Joint Genome Institute"/>
            <person name="Tisserant E."/>
            <person name="Malbreil M."/>
            <person name="Kuo A."/>
            <person name="Kohler A."/>
            <person name="Symeonidi A."/>
            <person name="Balestrini R."/>
            <person name="Charron P."/>
            <person name="Duensing N."/>
            <person name="Frei-dit-Frey N."/>
            <person name="Gianinazzi-Pearson V."/>
            <person name="Gilbert B."/>
            <person name="Handa Y."/>
            <person name="Hijri M."/>
            <person name="Kaul R."/>
            <person name="Kawaguchi M."/>
            <person name="Krajinski F."/>
            <person name="Lammers P."/>
            <person name="Lapierre D."/>
            <person name="Masclaux F.G."/>
            <person name="Murat C."/>
            <person name="Morin E."/>
            <person name="Ndikumana S."/>
            <person name="Pagni M."/>
            <person name="Petitpierre D."/>
            <person name="Requena N."/>
            <person name="Rosikiewicz P."/>
            <person name="Riley R."/>
            <person name="Saito K."/>
            <person name="San Clemente H."/>
            <person name="Shapiro H."/>
            <person name="van Tuinen D."/>
            <person name="Becard G."/>
            <person name="Bonfante P."/>
            <person name="Paszkowski U."/>
            <person name="Shachar-Hill Y."/>
            <person name="Young J.P."/>
            <person name="Sanders I.R."/>
            <person name="Henrissat B."/>
            <person name="Rensing S.A."/>
            <person name="Grigoriev I.V."/>
            <person name="Corradi N."/>
            <person name="Roux C."/>
            <person name="Martin F."/>
        </authorList>
    </citation>
    <scope>NUCLEOTIDE SEQUENCE</scope>
    <source>
        <strain evidence="1">DAOM 197198</strain>
    </source>
</reference>
<dbReference type="HOGENOM" id="CLU_3107624_0_0_1"/>
<gene>
    <name evidence="1" type="ORF">GLOINDRAFT_9227</name>
</gene>
<sequence>MYINPDKILKEILIYRIWNFNKTYNLYMLVKDFVHIDLEYIRNVKLVDLEH</sequence>
<dbReference type="EMBL" id="KI297745">
    <property type="protein sequence ID" value="ERZ99714.1"/>
    <property type="molecule type" value="Genomic_DNA"/>
</dbReference>
<evidence type="ECO:0000313" key="1">
    <source>
        <dbReference type="EMBL" id="ERZ99714.1"/>
    </source>
</evidence>
<accession>U9SUZ8</accession>